<evidence type="ECO:0000256" key="14">
    <source>
        <dbReference type="ARBA" id="ARBA00023098"/>
    </source>
</evidence>
<name>A0A8J0V7W7_XENLA</name>
<evidence type="ECO:0000313" key="30">
    <source>
        <dbReference type="RefSeq" id="XP_018116547.2"/>
    </source>
</evidence>
<evidence type="ECO:0000256" key="25">
    <source>
        <dbReference type="ARBA" id="ARBA00049443"/>
    </source>
</evidence>
<dbReference type="InterPro" id="IPR000960">
    <property type="entry name" value="Flavin_mOase"/>
</dbReference>
<comment type="catalytic activity">
    <reaction evidence="20">
        <text>NADPH + O2 + H(+) = H2O2 + NADP(+)</text>
        <dbReference type="Rhea" id="RHEA:11260"/>
        <dbReference type="ChEBI" id="CHEBI:15378"/>
        <dbReference type="ChEBI" id="CHEBI:15379"/>
        <dbReference type="ChEBI" id="CHEBI:16240"/>
        <dbReference type="ChEBI" id="CHEBI:57783"/>
        <dbReference type="ChEBI" id="CHEBI:58349"/>
        <dbReference type="EC" id="1.6.3.1"/>
    </reaction>
    <physiologicalReaction direction="left-to-right" evidence="20">
        <dbReference type="Rhea" id="RHEA:11261"/>
    </physiologicalReaction>
</comment>
<keyword evidence="12 27" id="KW-0560">Oxidoreductase</keyword>
<dbReference type="InterPro" id="IPR020946">
    <property type="entry name" value="Flavin_mOase-like"/>
</dbReference>
<dbReference type="GO" id="GO:0016174">
    <property type="term" value="F:NAD(P)H oxidase H2O2-forming activity"/>
    <property type="evidence" value="ECO:0007669"/>
    <property type="project" value="UniProtKB-EC"/>
</dbReference>
<evidence type="ECO:0000256" key="15">
    <source>
        <dbReference type="ARBA" id="ARBA00023136"/>
    </source>
</evidence>
<dbReference type="InterPro" id="IPR050346">
    <property type="entry name" value="FMO-like"/>
</dbReference>
<evidence type="ECO:0000256" key="17">
    <source>
        <dbReference type="ARBA" id="ARBA00047426"/>
    </source>
</evidence>
<reference evidence="30" key="1">
    <citation type="submission" date="2025-08" db="UniProtKB">
        <authorList>
            <consortium name="RefSeq"/>
        </authorList>
    </citation>
    <scope>IDENTIFICATION</scope>
    <source>
        <strain evidence="30">J_2021</strain>
        <tissue evidence="30">Erythrocytes</tissue>
    </source>
</reference>
<dbReference type="PANTHER" id="PTHR23023">
    <property type="entry name" value="DIMETHYLANILINE MONOOXYGENASE"/>
    <property type="match status" value="1"/>
</dbReference>
<evidence type="ECO:0000256" key="28">
    <source>
        <dbReference type="RuleBase" id="RU361177"/>
    </source>
</evidence>
<keyword evidence="4" id="KW-0488">Methylation</keyword>
<keyword evidence="6 27" id="KW-0285">Flavoprotein</keyword>
<evidence type="ECO:0000256" key="12">
    <source>
        <dbReference type="ARBA" id="ARBA00023002"/>
    </source>
</evidence>
<comment type="similarity">
    <text evidence="3 27 28">Belongs to the FMO family.</text>
</comment>
<organism evidence="29 30">
    <name type="scientific">Xenopus laevis</name>
    <name type="common">African clawed frog</name>
    <dbReference type="NCBI Taxonomy" id="8355"/>
    <lineage>
        <taxon>Eukaryota</taxon>
        <taxon>Metazoa</taxon>
        <taxon>Chordata</taxon>
        <taxon>Craniata</taxon>
        <taxon>Vertebrata</taxon>
        <taxon>Euteleostomi</taxon>
        <taxon>Amphibia</taxon>
        <taxon>Batrachia</taxon>
        <taxon>Anura</taxon>
        <taxon>Pipoidea</taxon>
        <taxon>Pipidae</taxon>
        <taxon>Xenopodinae</taxon>
        <taxon>Xenopus</taxon>
        <taxon>Xenopus</taxon>
    </lineage>
</organism>
<comment type="catalytic activity">
    <reaction evidence="22">
        <text>octan-3-one + NADPH + O2 + H(+) = ethyl hexanoate + NADP(+) + H2O</text>
        <dbReference type="Rhea" id="RHEA:54856"/>
        <dbReference type="ChEBI" id="CHEBI:15377"/>
        <dbReference type="ChEBI" id="CHEBI:15378"/>
        <dbReference type="ChEBI" id="CHEBI:15379"/>
        <dbReference type="ChEBI" id="CHEBI:57783"/>
        <dbReference type="ChEBI" id="CHEBI:58349"/>
        <dbReference type="ChEBI" id="CHEBI:80946"/>
        <dbReference type="ChEBI" id="CHEBI:86055"/>
    </reaction>
    <physiologicalReaction direction="left-to-right" evidence="22">
        <dbReference type="Rhea" id="RHEA:54857"/>
    </physiologicalReaction>
</comment>
<evidence type="ECO:0000256" key="27">
    <source>
        <dbReference type="PIRNR" id="PIRNR000332"/>
    </source>
</evidence>
<dbReference type="GO" id="GO:0006629">
    <property type="term" value="P:lipid metabolic process"/>
    <property type="evidence" value="ECO:0007669"/>
    <property type="project" value="UniProtKB-KW"/>
</dbReference>
<evidence type="ECO:0000256" key="8">
    <source>
        <dbReference type="ARBA" id="ARBA00022827"/>
    </source>
</evidence>
<evidence type="ECO:0000256" key="26">
    <source>
        <dbReference type="ARBA" id="ARBA00049475"/>
    </source>
</evidence>
<dbReference type="Proteomes" id="UP000186698">
    <property type="component" value="Chromosome 4S"/>
</dbReference>
<dbReference type="GO" id="GO:0050660">
    <property type="term" value="F:flavin adenine dinucleotide binding"/>
    <property type="evidence" value="ECO:0007669"/>
    <property type="project" value="InterPro"/>
</dbReference>
<keyword evidence="13 27" id="KW-0503">Monooxygenase</keyword>
<dbReference type="FunFam" id="3.50.50.60:FF:000543">
    <property type="entry name" value="Dimethylaniline monooxygenase [N-oxide-forming]"/>
    <property type="match status" value="1"/>
</dbReference>
<evidence type="ECO:0000256" key="20">
    <source>
        <dbReference type="ARBA" id="ARBA00047864"/>
    </source>
</evidence>
<evidence type="ECO:0000256" key="1">
    <source>
        <dbReference type="ARBA" id="ARBA00001974"/>
    </source>
</evidence>
<evidence type="ECO:0000256" key="10">
    <source>
        <dbReference type="ARBA" id="ARBA00022857"/>
    </source>
</evidence>
<comment type="function">
    <text evidence="16">Acts as a Baeyer-Villiger monooxygenase on a broad range of substrates. Catalyzes the insertion of an oxygen atom into a carbon-carbon bond adjacent to a carbonyl, which converts ketones to esters. Active on diverse carbonyl compounds, whereas soft nucleophiles are mostly non- or poorly reactive. In contrast with other forms of FMO it is non- or poorly active on 'classical' substrates such as drugs, pesticides, and dietary components containing soft nucleophilic heteroatoms. Able to oxidize drug molecules bearing a carbonyl group on an aliphatic chain, such as nabumetone and pentoxifylline. Also, in the absence of substrates, shows slow but yet significant NADPH oxidase activity. Acts as a positive modulator of cholesterol biosynthesis as well as glucose homeostasis, promoting metabolic aging via pleiotropic effects.</text>
</comment>
<comment type="catalytic activity">
    <reaction evidence="25">
        <text>N,N-dimethylaniline + NADPH + O2 + H(+) = N,N-dimethylaniline N-oxide + NADP(+) + H2O</text>
        <dbReference type="Rhea" id="RHEA:24468"/>
        <dbReference type="ChEBI" id="CHEBI:15377"/>
        <dbReference type="ChEBI" id="CHEBI:15378"/>
        <dbReference type="ChEBI" id="CHEBI:15379"/>
        <dbReference type="ChEBI" id="CHEBI:16269"/>
        <dbReference type="ChEBI" id="CHEBI:17735"/>
        <dbReference type="ChEBI" id="CHEBI:57783"/>
        <dbReference type="ChEBI" id="CHEBI:58349"/>
        <dbReference type="EC" id="1.14.13.8"/>
    </reaction>
    <physiologicalReaction direction="left-to-right" evidence="25">
        <dbReference type="Rhea" id="RHEA:24469"/>
    </physiologicalReaction>
</comment>
<dbReference type="OrthoDB" id="66881at2759"/>
<dbReference type="Pfam" id="PF00743">
    <property type="entry name" value="FMO-like"/>
    <property type="match status" value="1"/>
</dbReference>
<comment type="subcellular location">
    <subcellularLocation>
        <location evidence="27">Endoplasmic reticulum membrane</location>
    </subcellularLocation>
    <subcellularLocation>
        <location evidence="2">Microsome membrane</location>
    </subcellularLocation>
</comment>
<dbReference type="RefSeq" id="XP_018116547.2">
    <property type="nucleotide sequence ID" value="XM_018261058.2"/>
</dbReference>
<dbReference type="GO" id="GO:0004499">
    <property type="term" value="F:N,N-dimethylaniline monooxygenase activity"/>
    <property type="evidence" value="ECO:0000318"/>
    <property type="project" value="GO_Central"/>
</dbReference>
<evidence type="ECO:0000256" key="3">
    <source>
        <dbReference type="ARBA" id="ARBA00009183"/>
    </source>
</evidence>
<evidence type="ECO:0000256" key="19">
    <source>
        <dbReference type="ARBA" id="ARBA00047855"/>
    </source>
</evidence>
<keyword evidence="15 27" id="KW-0472">Membrane</keyword>
<evidence type="ECO:0000256" key="6">
    <source>
        <dbReference type="ARBA" id="ARBA00022630"/>
    </source>
</evidence>
<dbReference type="GO" id="GO:0050661">
    <property type="term" value="F:NADP binding"/>
    <property type="evidence" value="ECO:0007669"/>
    <property type="project" value="InterPro"/>
</dbReference>
<evidence type="ECO:0000256" key="7">
    <source>
        <dbReference type="ARBA" id="ARBA00022692"/>
    </source>
</evidence>
<comment type="catalytic activity">
    <reaction evidence="24">
        <text>heptan-4-one + NADPH + O2 + H(+) = propyl butanoate + NADP(+) + H2O</text>
        <dbReference type="Rhea" id="RHEA:54852"/>
        <dbReference type="ChEBI" id="CHEBI:15377"/>
        <dbReference type="ChEBI" id="CHEBI:15378"/>
        <dbReference type="ChEBI" id="CHEBI:15379"/>
        <dbReference type="ChEBI" id="CHEBI:57783"/>
        <dbReference type="ChEBI" id="CHEBI:58349"/>
        <dbReference type="ChEBI" id="CHEBI:89484"/>
        <dbReference type="ChEBI" id="CHEBI:89719"/>
    </reaction>
    <physiologicalReaction direction="left-to-right" evidence="24">
        <dbReference type="Rhea" id="RHEA:54853"/>
    </physiologicalReaction>
</comment>
<keyword evidence="5" id="KW-0597">Phosphoprotein</keyword>
<keyword evidence="9" id="KW-0492">Microsome</keyword>
<dbReference type="FunFam" id="3.50.50.60:FF:000409">
    <property type="entry name" value="Dimethylaniline monooxygenase [N-oxide-forming]"/>
    <property type="match status" value="1"/>
</dbReference>
<evidence type="ECO:0000256" key="21">
    <source>
        <dbReference type="ARBA" id="ARBA00047977"/>
    </source>
</evidence>
<dbReference type="InterPro" id="IPR002257">
    <property type="entry name" value="Flavin_mOase_5"/>
</dbReference>
<evidence type="ECO:0000256" key="23">
    <source>
        <dbReference type="ARBA" id="ARBA00048989"/>
    </source>
</evidence>
<keyword evidence="11" id="KW-1133">Transmembrane helix</keyword>
<dbReference type="Gene3D" id="3.50.50.60">
    <property type="entry name" value="FAD/NAD(P)-binding domain"/>
    <property type="match status" value="1"/>
</dbReference>
<dbReference type="PIRSF" id="PIRSF000332">
    <property type="entry name" value="FMO"/>
    <property type="match status" value="1"/>
</dbReference>
<dbReference type="PRINTS" id="PR01125">
    <property type="entry name" value="FMOXYGENASE5"/>
</dbReference>
<comment type="cofactor">
    <cofactor evidence="1 27 28">
        <name>FAD</name>
        <dbReference type="ChEBI" id="CHEBI:57692"/>
    </cofactor>
</comment>
<evidence type="ECO:0000256" key="9">
    <source>
        <dbReference type="ARBA" id="ARBA00022848"/>
    </source>
</evidence>
<comment type="catalytic activity">
    <reaction evidence="18">
        <text>heptan-2-one + NADPH + O2 + H(+) = pentyl acetate + NADP(+) + H2O</text>
        <dbReference type="Rhea" id="RHEA:54836"/>
        <dbReference type="ChEBI" id="CHEBI:5672"/>
        <dbReference type="ChEBI" id="CHEBI:15377"/>
        <dbReference type="ChEBI" id="CHEBI:15378"/>
        <dbReference type="ChEBI" id="CHEBI:15379"/>
        <dbReference type="ChEBI" id="CHEBI:57783"/>
        <dbReference type="ChEBI" id="CHEBI:58349"/>
        <dbReference type="ChEBI" id="CHEBI:87362"/>
    </reaction>
    <physiologicalReaction direction="left-to-right" evidence="18">
        <dbReference type="Rhea" id="RHEA:54837"/>
    </physiologicalReaction>
</comment>
<dbReference type="GO" id="GO:0005789">
    <property type="term" value="C:endoplasmic reticulum membrane"/>
    <property type="evidence" value="ECO:0007669"/>
    <property type="project" value="UniProtKB-SubCell"/>
</dbReference>
<keyword evidence="7" id="KW-0812">Transmembrane</keyword>
<gene>
    <name evidence="30" type="primary">LOC108715679</name>
</gene>
<keyword evidence="27" id="KW-0256">Endoplasmic reticulum</keyword>
<comment type="catalytic activity">
    <reaction evidence="21">
        <text>hexan-3-one + NADPH + O2 + H(+) = ethyl butanoate + NADP(+) + H2O</text>
        <dbReference type="Rhea" id="RHEA:54844"/>
        <dbReference type="ChEBI" id="CHEBI:15377"/>
        <dbReference type="ChEBI" id="CHEBI:15378"/>
        <dbReference type="ChEBI" id="CHEBI:15379"/>
        <dbReference type="ChEBI" id="CHEBI:57783"/>
        <dbReference type="ChEBI" id="CHEBI:58349"/>
        <dbReference type="ChEBI" id="CHEBI:88764"/>
        <dbReference type="ChEBI" id="CHEBI:89891"/>
    </reaction>
    <physiologicalReaction direction="left-to-right" evidence="21">
        <dbReference type="Rhea" id="RHEA:54845"/>
    </physiologicalReaction>
</comment>
<evidence type="ECO:0000256" key="5">
    <source>
        <dbReference type="ARBA" id="ARBA00022553"/>
    </source>
</evidence>
<dbReference type="AlphaFoldDB" id="A0A8J0V7W7"/>
<keyword evidence="8 27" id="KW-0274">FAD</keyword>
<dbReference type="InterPro" id="IPR036188">
    <property type="entry name" value="FAD/NAD-bd_sf"/>
</dbReference>
<dbReference type="EC" id="1.-.-.-" evidence="28"/>
<evidence type="ECO:0000256" key="13">
    <source>
        <dbReference type="ARBA" id="ARBA00023033"/>
    </source>
</evidence>
<evidence type="ECO:0000256" key="11">
    <source>
        <dbReference type="ARBA" id="ARBA00022989"/>
    </source>
</evidence>
<sequence>MILLFSRKSLILVGLPSSTRQSLKAPFSKLAFILNVSAIKNTMVKKVAVVGAGCSGLPTIKCCLDEGLEPTCFERTEDIGGLWRFKENPEEGRASIYNSVISNTSKEMTCYSDFPMPEDYPNYMHNSKLLQYFRLYAEHFKLLQYIRFKTTVCSIRKRPDFSMTGQWDVTSECNGKQQTEIFDAVLICIGHHCTQNLPLHNFPGIENFKGQYLHSRQYKNPHPFKNKRIIVVGIGNTAVDLVVELSSVAKQVYLSTRRGAWIVNRVCDNGYPLDTVQSTRFNCIVQGMIPVLTNKLIESKINARVNHDNYGLTPQHRFLSQQPTVSDTLPNRIISGKVLLKTNVKRFTETDVIFEDGTVEKDIDVVIFATGYVFSLPFLEESVLKVQNNEISLYKMIFPPNLEKPTLGCIGYIQPSGAFMPIAEMQARWATRVFKGLHQLPLVEGMRKEITERKQKIQSRYFKSKRHTLQVGYVSYMDEIATEIGCKPDVRKVMLADPKLGWELFFGPCSPYQYRLFGPGKWKGARQAILTQMDRIIKPTKTRVLKNDDITQASLPFGFKPFGFKILGILMVFVAMYAMI</sequence>
<comment type="catalytic activity">
    <reaction evidence="19">
        <text>sulcatone + NADPH + O2 + H(+) = 4-methylpent-3-en-1-yl acetate + NADP(+) + H2O</text>
        <dbReference type="Rhea" id="RHEA:54864"/>
        <dbReference type="ChEBI" id="CHEBI:15377"/>
        <dbReference type="ChEBI" id="CHEBI:15378"/>
        <dbReference type="ChEBI" id="CHEBI:15379"/>
        <dbReference type="ChEBI" id="CHEBI:16310"/>
        <dbReference type="ChEBI" id="CHEBI:57783"/>
        <dbReference type="ChEBI" id="CHEBI:58349"/>
        <dbReference type="ChEBI" id="CHEBI:138373"/>
    </reaction>
    <physiologicalReaction direction="left-to-right" evidence="19">
        <dbReference type="Rhea" id="RHEA:54865"/>
    </physiologicalReaction>
</comment>
<comment type="catalytic activity">
    <reaction evidence="23">
        <text>(2E)-geranial + NADPH + O2 + H(+) = (1E)-2,6-dimethylhepta-1,5-dien-1-yl formate + NADP(+) + H2O</text>
        <dbReference type="Rhea" id="RHEA:54860"/>
        <dbReference type="ChEBI" id="CHEBI:15377"/>
        <dbReference type="ChEBI" id="CHEBI:15378"/>
        <dbReference type="ChEBI" id="CHEBI:15379"/>
        <dbReference type="ChEBI" id="CHEBI:16980"/>
        <dbReference type="ChEBI" id="CHEBI:57783"/>
        <dbReference type="ChEBI" id="CHEBI:58349"/>
        <dbReference type="ChEBI" id="CHEBI:138375"/>
    </reaction>
    <physiologicalReaction direction="left-to-right" evidence="23">
        <dbReference type="Rhea" id="RHEA:54861"/>
    </physiologicalReaction>
</comment>
<evidence type="ECO:0000256" key="4">
    <source>
        <dbReference type="ARBA" id="ARBA00022481"/>
    </source>
</evidence>
<dbReference type="GeneID" id="108715679"/>
<evidence type="ECO:0000256" key="24">
    <source>
        <dbReference type="ARBA" id="ARBA00048990"/>
    </source>
</evidence>
<dbReference type="PRINTS" id="PR00370">
    <property type="entry name" value="FMOXYGENASE"/>
</dbReference>
<evidence type="ECO:0000313" key="29">
    <source>
        <dbReference type="Proteomes" id="UP000186698"/>
    </source>
</evidence>
<dbReference type="FunFam" id="3.50.50.60:FF:000073">
    <property type="entry name" value="Dimethylaniline monooxygenase [N-oxide-forming]"/>
    <property type="match status" value="1"/>
</dbReference>
<evidence type="ECO:0000256" key="18">
    <source>
        <dbReference type="ARBA" id="ARBA00047574"/>
    </source>
</evidence>
<comment type="catalytic activity">
    <reaction evidence="26">
        <text>octan-3-one + NADPH + O2 + H(+) = pentyl propanoate + NADP(+) + H2O</text>
        <dbReference type="Rhea" id="RHEA:54840"/>
        <dbReference type="ChEBI" id="CHEBI:15377"/>
        <dbReference type="ChEBI" id="CHEBI:15378"/>
        <dbReference type="ChEBI" id="CHEBI:15379"/>
        <dbReference type="ChEBI" id="CHEBI:57783"/>
        <dbReference type="ChEBI" id="CHEBI:58349"/>
        <dbReference type="ChEBI" id="CHEBI:80946"/>
        <dbReference type="ChEBI" id="CHEBI:87373"/>
    </reaction>
    <physiologicalReaction direction="left-to-right" evidence="26">
        <dbReference type="Rhea" id="RHEA:54841"/>
    </physiologicalReaction>
</comment>
<keyword evidence="14" id="KW-0443">Lipid metabolism</keyword>
<keyword evidence="10 27" id="KW-0521">NADP</keyword>
<evidence type="ECO:0000256" key="2">
    <source>
        <dbReference type="ARBA" id="ARBA00004524"/>
    </source>
</evidence>
<evidence type="ECO:0000256" key="22">
    <source>
        <dbReference type="ARBA" id="ARBA00048459"/>
    </source>
</evidence>
<dbReference type="CTD" id="108715679"/>
<keyword evidence="29" id="KW-1185">Reference proteome</keyword>
<dbReference type="SUPFAM" id="SSF51905">
    <property type="entry name" value="FAD/NAD(P)-binding domain"/>
    <property type="match status" value="2"/>
</dbReference>
<proteinExistence type="inferred from homology"/>
<comment type="catalytic activity">
    <reaction evidence="17">
        <text>hexan-3-one + NADPH + O2 + H(+) = propyl propanoate + NADP(+) + H2O</text>
        <dbReference type="Rhea" id="RHEA:54848"/>
        <dbReference type="ChEBI" id="CHEBI:15377"/>
        <dbReference type="ChEBI" id="CHEBI:15378"/>
        <dbReference type="ChEBI" id="CHEBI:15379"/>
        <dbReference type="ChEBI" id="CHEBI:57783"/>
        <dbReference type="ChEBI" id="CHEBI:58349"/>
        <dbReference type="ChEBI" id="CHEBI:89828"/>
        <dbReference type="ChEBI" id="CHEBI:89891"/>
    </reaction>
    <physiologicalReaction direction="left-to-right" evidence="17">
        <dbReference type="Rhea" id="RHEA:54849"/>
    </physiologicalReaction>
</comment>
<accession>A0A8J0V7W7</accession>
<evidence type="ECO:0000256" key="16">
    <source>
        <dbReference type="ARBA" id="ARBA00045722"/>
    </source>
</evidence>
<protein>
    <recommendedName>
        <fullName evidence="28">Flavin-containing monooxygenase</fullName>
        <ecNumber evidence="28">1.-.-.-</ecNumber>
    </recommendedName>
</protein>